<organism evidence="2 3">
    <name type="scientific">Knoellia flava</name>
    <dbReference type="NCBI Taxonomy" id="913969"/>
    <lineage>
        <taxon>Bacteria</taxon>
        <taxon>Bacillati</taxon>
        <taxon>Actinomycetota</taxon>
        <taxon>Actinomycetes</taxon>
        <taxon>Micrococcales</taxon>
        <taxon>Intrasporangiaceae</taxon>
        <taxon>Knoellia</taxon>
    </lineage>
</organism>
<name>A0A8H9KUC1_9MICO</name>
<reference evidence="2" key="1">
    <citation type="journal article" date="2014" name="Int. J. Syst. Evol. Microbiol.">
        <title>Complete genome sequence of Corynebacterium casei LMG S-19264T (=DSM 44701T), isolated from a smear-ripened cheese.</title>
        <authorList>
            <consortium name="US DOE Joint Genome Institute (JGI-PGF)"/>
            <person name="Walter F."/>
            <person name="Albersmeier A."/>
            <person name="Kalinowski J."/>
            <person name="Ruckert C."/>
        </authorList>
    </citation>
    <scope>NUCLEOTIDE SEQUENCE</scope>
    <source>
        <strain evidence="2">CGMCC 1.10749</strain>
    </source>
</reference>
<gene>
    <name evidence="2" type="ORF">GCM10011314_20020</name>
</gene>
<evidence type="ECO:0000313" key="3">
    <source>
        <dbReference type="Proteomes" id="UP000628079"/>
    </source>
</evidence>
<proteinExistence type="predicted"/>
<accession>A0A8H9KUC1</accession>
<protein>
    <submittedName>
        <fullName evidence="2">Uncharacterized protein</fullName>
    </submittedName>
</protein>
<dbReference type="EMBL" id="BMEA01000002">
    <property type="protein sequence ID" value="GGB80400.1"/>
    <property type="molecule type" value="Genomic_DNA"/>
</dbReference>
<evidence type="ECO:0000313" key="2">
    <source>
        <dbReference type="EMBL" id="GGB80400.1"/>
    </source>
</evidence>
<feature type="region of interest" description="Disordered" evidence="1">
    <location>
        <begin position="1"/>
        <end position="31"/>
    </location>
</feature>
<reference evidence="2" key="2">
    <citation type="submission" date="2020-09" db="EMBL/GenBank/DDBJ databases">
        <authorList>
            <person name="Sun Q."/>
            <person name="Zhou Y."/>
        </authorList>
    </citation>
    <scope>NUCLEOTIDE SEQUENCE</scope>
    <source>
        <strain evidence="2">CGMCC 1.10749</strain>
    </source>
</reference>
<dbReference type="AlphaFoldDB" id="A0A8H9KUC1"/>
<comment type="caution">
    <text evidence="2">The sequence shown here is derived from an EMBL/GenBank/DDBJ whole genome shotgun (WGS) entry which is preliminary data.</text>
</comment>
<evidence type="ECO:0000256" key="1">
    <source>
        <dbReference type="SAM" id="MobiDB-lite"/>
    </source>
</evidence>
<dbReference type="Proteomes" id="UP000628079">
    <property type="component" value="Unassembled WGS sequence"/>
</dbReference>
<dbReference type="RefSeq" id="WP_229708520.1">
    <property type="nucleotide sequence ID" value="NZ_BMEA01000002.1"/>
</dbReference>
<sequence>MRPVQKSITAAEIGPRGVGRGGRADGAWADSGNRHEAVGVAVGVVAGAGAGATRVAEVTGVGGAV</sequence>